<dbReference type="EMBL" id="UOFZ01000035">
    <property type="protein sequence ID" value="VAX12386.1"/>
    <property type="molecule type" value="Genomic_DNA"/>
</dbReference>
<reference evidence="2" key="1">
    <citation type="submission" date="2018-06" db="EMBL/GenBank/DDBJ databases">
        <authorList>
            <person name="Zhirakovskaya E."/>
        </authorList>
    </citation>
    <scope>NUCLEOTIDE SEQUENCE</scope>
</reference>
<name>A0A3B1B275_9ZZZZ</name>
<protein>
    <submittedName>
        <fullName evidence="2">Mobile element protein</fullName>
    </submittedName>
</protein>
<evidence type="ECO:0000256" key="1">
    <source>
        <dbReference type="SAM" id="MobiDB-lite"/>
    </source>
</evidence>
<proteinExistence type="predicted"/>
<organism evidence="2">
    <name type="scientific">hydrothermal vent metagenome</name>
    <dbReference type="NCBI Taxonomy" id="652676"/>
    <lineage>
        <taxon>unclassified sequences</taxon>
        <taxon>metagenomes</taxon>
        <taxon>ecological metagenomes</taxon>
    </lineage>
</organism>
<feature type="region of interest" description="Disordered" evidence="1">
    <location>
        <begin position="1"/>
        <end position="35"/>
    </location>
</feature>
<gene>
    <name evidence="2" type="ORF">MNBD_GAMMA24-1180</name>
</gene>
<accession>A0A3B1B275</accession>
<sequence>MVAGFSLHAGVAAKRGKVKKAKALDEPQTPTERRASMTWAQRLKRVFNIDIETCGECGGAVKVIACIEDPVVIKKILAHLKEKASPEPTNLLPSVRALPQEERFG</sequence>
<feature type="region of interest" description="Disordered" evidence="1">
    <location>
        <begin position="85"/>
        <end position="105"/>
    </location>
</feature>
<dbReference type="AlphaFoldDB" id="A0A3B1B275"/>
<evidence type="ECO:0000313" key="2">
    <source>
        <dbReference type="EMBL" id="VAX12386.1"/>
    </source>
</evidence>